<name>A0A3S3N0U1_9MAGN</name>
<organism evidence="2 3">
    <name type="scientific">Cinnamomum micranthum f. kanehirae</name>
    <dbReference type="NCBI Taxonomy" id="337451"/>
    <lineage>
        <taxon>Eukaryota</taxon>
        <taxon>Viridiplantae</taxon>
        <taxon>Streptophyta</taxon>
        <taxon>Embryophyta</taxon>
        <taxon>Tracheophyta</taxon>
        <taxon>Spermatophyta</taxon>
        <taxon>Magnoliopsida</taxon>
        <taxon>Magnoliidae</taxon>
        <taxon>Laurales</taxon>
        <taxon>Lauraceae</taxon>
        <taxon>Cinnamomum</taxon>
    </lineage>
</organism>
<sequence>MSNGCYNYARMSTRPPCPPPTHPPFTGNPYHFIPFAPYETHPAQMMPAQGYTVYGRPQMPPPPVWPYQHANGYNYQKGGGKYNPQVQGVGEISNGGDFNMGPKMGDNNKFIID</sequence>
<accession>A0A3S3N0U1</accession>
<keyword evidence="3" id="KW-1185">Reference proteome</keyword>
<dbReference type="AlphaFoldDB" id="A0A3S3N0U1"/>
<feature type="region of interest" description="Disordered" evidence="1">
    <location>
        <begin position="76"/>
        <end position="113"/>
    </location>
</feature>
<dbReference type="Proteomes" id="UP000283530">
    <property type="component" value="Unassembled WGS sequence"/>
</dbReference>
<evidence type="ECO:0000313" key="2">
    <source>
        <dbReference type="EMBL" id="RWR90026.1"/>
    </source>
</evidence>
<reference evidence="2 3" key="1">
    <citation type="journal article" date="2019" name="Nat. Plants">
        <title>Stout camphor tree genome fills gaps in understanding of flowering plant genome evolution.</title>
        <authorList>
            <person name="Chaw S.M."/>
            <person name="Liu Y.C."/>
            <person name="Wu Y.W."/>
            <person name="Wang H.Y."/>
            <person name="Lin C.I."/>
            <person name="Wu C.S."/>
            <person name="Ke H.M."/>
            <person name="Chang L.Y."/>
            <person name="Hsu C.Y."/>
            <person name="Yang H.T."/>
            <person name="Sudianto E."/>
            <person name="Hsu M.H."/>
            <person name="Wu K.P."/>
            <person name="Wang L.N."/>
            <person name="Leebens-Mack J.H."/>
            <person name="Tsai I.J."/>
        </authorList>
    </citation>
    <scope>NUCLEOTIDE SEQUENCE [LARGE SCALE GENOMIC DNA]</scope>
    <source>
        <strain evidence="3">cv. Chaw 1501</strain>
        <tissue evidence="2">Young leaves</tissue>
    </source>
</reference>
<evidence type="ECO:0000313" key="3">
    <source>
        <dbReference type="Proteomes" id="UP000283530"/>
    </source>
</evidence>
<gene>
    <name evidence="2" type="ORF">CKAN_01910300</name>
</gene>
<evidence type="ECO:0000256" key="1">
    <source>
        <dbReference type="SAM" id="MobiDB-lite"/>
    </source>
</evidence>
<protein>
    <submittedName>
        <fullName evidence="2">Uncharacterized protein</fullName>
    </submittedName>
</protein>
<comment type="caution">
    <text evidence="2">The sequence shown here is derived from an EMBL/GenBank/DDBJ whole genome shotgun (WGS) entry which is preliminary data.</text>
</comment>
<dbReference type="EMBL" id="QPKB01000008">
    <property type="protein sequence ID" value="RWR90026.1"/>
    <property type="molecule type" value="Genomic_DNA"/>
</dbReference>
<proteinExistence type="predicted"/>